<dbReference type="PANTHER" id="PTHR35562:SF2">
    <property type="entry name" value="DNA ENDONUCLEASE SMRA-RELATED"/>
    <property type="match status" value="1"/>
</dbReference>
<evidence type="ECO:0000313" key="2">
    <source>
        <dbReference type="EMBL" id="OGG93266.1"/>
    </source>
</evidence>
<dbReference type="SUPFAM" id="SSF160443">
    <property type="entry name" value="SMR domain-like"/>
    <property type="match status" value="1"/>
</dbReference>
<name>A0A1F6G588_9PROT</name>
<proteinExistence type="predicted"/>
<dbReference type="Pfam" id="PF01713">
    <property type="entry name" value="Smr"/>
    <property type="match status" value="1"/>
</dbReference>
<accession>A0A1F6G588</accession>
<dbReference type="AlphaFoldDB" id="A0A1F6G588"/>
<dbReference type="STRING" id="1817772.A2527_13540"/>
<dbReference type="Gene3D" id="3.30.1370.110">
    <property type="match status" value="1"/>
</dbReference>
<dbReference type="InterPro" id="IPR002625">
    <property type="entry name" value="Smr_dom"/>
</dbReference>
<organism evidence="2 3">
    <name type="scientific">Candidatus Lambdaproteobacteria bacterium RIFOXYD2_FULL_50_16</name>
    <dbReference type="NCBI Taxonomy" id="1817772"/>
    <lineage>
        <taxon>Bacteria</taxon>
        <taxon>Pseudomonadati</taxon>
        <taxon>Pseudomonadota</taxon>
        <taxon>Candidatus Lambdaproteobacteria</taxon>
    </lineage>
</organism>
<comment type="caution">
    <text evidence="2">The sequence shown here is derived from an EMBL/GenBank/DDBJ whole genome shotgun (WGS) entry which is preliminary data.</text>
</comment>
<dbReference type="Proteomes" id="UP000178449">
    <property type="component" value="Unassembled WGS sequence"/>
</dbReference>
<dbReference type="PANTHER" id="PTHR35562">
    <property type="entry name" value="DNA ENDONUCLEASE SMRA-RELATED"/>
    <property type="match status" value="1"/>
</dbReference>
<evidence type="ECO:0000313" key="3">
    <source>
        <dbReference type="Proteomes" id="UP000178449"/>
    </source>
</evidence>
<dbReference type="EMBL" id="MFNE01000052">
    <property type="protein sequence ID" value="OGG93266.1"/>
    <property type="molecule type" value="Genomic_DNA"/>
</dbReference>
<protein>
    <recommendedName>
        <fullName evidence="1">Smr domain-containing protein</fullName>
    </recommendedName>
</protein>
<dbReference type="InterPro" id="IPR036063">
    <property type="entry name" value="Smr_dom_sf"/>
</dbReference>
<gene>
    <name evidence="2" type="ORF">A2527_13540</name>
</gene>
<feature type="domain" description="Smr" evidence="1">
    <location>
        <begin position="69"/>
        <end position="152"/>
    </location>
</feature>
<reference evidence="2 3" key="1">
    <citation type="journal article" date="2016" name="Nat. Commun.">
        <title>Thousands of microbial genomes shed light on interconnected biogeochemical processes in an aquifer system.</title>
        <authorList>
            <person name="Anantharaman K."/>
            <person name="Brown C.T."/>
            <person name="Hug L.A."/>
            <person name="Sharon I."/>
            <person name="Castelle C.J."/>
            <person name="Probst A.J."/>
            <person name="Thomas B.C."/>
            <person name="Singh A."/>
            <person name="Wilkins M.J."/>
            <person name="Karaoz U."/>
            <person name="Brodie E.L."/>
            <person name="Williams K.H."/>
            <person name="Hubbard S.S."/>
            <person name="Banfield J.F."/>
        </authorList>
    </citation>
    <scope>NUCLEOTIDE SEQUENCE [LARGE SCALE GENOMIC DNA]</scope>
</reference>
<evidence type="ECO:0000259" key="1">
    <source>
        <dbReference type="PROSITE" id="PS50828"/>
    </source>
</evidence>
<dbReference type="PROSITE" id="PS50828">
    <property type="entry name" value="SMR"/>
    <property type="match status" value="1"/>
</dbReference>
<sequence>MKSDEEFFELMRRAGVKPLAGRDKKSGSELIKLKTAPKVPLPKKIVQPPKRLKFKRPKISRGFEPDLTLDLHGLTLNQALVEAEAALARAFRLGFSHILFITGKGLNSGVEGGVLGPGLWDYLTRLIPGKIAQIERAPVYLGGSGAILVFLYSAPISSP</sequence>